<dbReference type="EMBL" id="AP019303">
    <property type="protein sequence ID" value="BBH07060.1"/>
    <property type="molecule type" value="Genomic_DNA"/>
</dbReference>
<gene>
    <name evidence="1" type="ORF">Prudu_018872</name>
</gene>
<name>A0A4Y1RRX5_PRUDU</name>
<feature type="non-terminal residue" evidence="1">
    <location>
        <position position="1"/>
    </location>
</feature>
<dbReference type="AlphaFoldDB" id="A0A4Y1RRX5"/>
<sequence length="118" mass="13528">REFNMMAKFICYPSKCRIPMQEAKKNKCDAAKGKLRGTQRIVVENHKDINGLRKFTLKTKWKGIVAIEDDNKNRGKLRGHLRSVAKEIDSEVKFVKSHEIEVAGICDEEKLNQGEKAL</sequence>
<organism evidence="1">
    <name type="scientific">Prunus dulcis</name>
    <name type="common">Almond</name>
    <name type="synonym">Amygdalus dulcis</name>
    <dbReference type="NCBI Taxonomy" id="3755"/>
    <lineage>
        <taxon>Eukaryota</taxon>
        <taxon>Viridiplantae</taxon>
        <taxon>Streptophyta</taxon>
        <taxon>Embryophyta</taxon>
        <taxon>Tracheophyta</taxon>
        <taxon>Spermatophyta</taxon>
        <taxon>Magnoliopsida</taxon>
        <taxon>eudicotyledons</taxon>
        <taxon>Gunneridae</taxon>
        <taxon>Pentapetalae</taxon>
        <taxon>rosids</taxon>
        <taxon>fabids</taxon>
        <taxon>Rosales</taxon>
        <taxon>Rosaceae</taxon>
        <taxon>Amygdaloideae</taxon>
        <taxon>Amygdaleae</taxon>
        <taxon>Prunus</taxon>
    </lineage>
</organism>
<accession>A0A4Y1RRX5</accession>
<proteinExistence type="predicted"/>
<evidence type="ECO:0000313" key="1">
    <source>
        <dbReference type="EMBL" id="BBH07060.1"/>
    </source>
</evidence>
<reference evidence="1" key="1">
    <citation type="journal article" date="2019" name="Science">
        <title>Mutation of a bHLH transcription factor allowed almond domestication.</title>
        <authorList>
            <person name="Sanchez-Perez R."/>
            <person name="Pavan S."/>
            <person name="Mazzeo R."/>
            <person name="Moldovan C."/>
            <person name="Aiese Cigliano R."/>
            <person name="Del Cueto J."/>
            <person name="Ricciardi F."/>
            <person name="Lotti C."/>
            <person name="Ricciardi L."/>
            <person name="Dicenta F."/>
            <person name="Lopez-Marques R.L."/>
            <person name="Lindberg Moller B."/>
        </authorList>
    </citation>
    <scope>NUCLEOTIDE SEQUENCE</scope>
</reference>
<protein>
    <submittedName>
        <fullName evidence="1">Uncharacterized protein</fullName>
    </submittedName>
</protein>